<gene>
    <name evidence="2" type="ORF">EDD72_10217</name>
</gene>
<dbReference type="InterPro" id="IPR054467">
    <property type="entry name" value="YkoP-like_dom"/>
</dbReference>
<keyword evidence="3" id="KW-1185">Reference proteome</keyword>
<proteinExistence type="predicted"/>
<organism evidence="2 3">
    <name type="scientific">Tepidibacillus fermentans</name>
    <dbReference type="NCBI Taxonomy" id="1281767"/>
    <lineage>
        <taxon>Bacteria</taxon>
        <taxon>Bacillati</taxon>
        <taxon>Bacillota</taxon>
        <taxon>Bacilli</taxon>
        <taxon>Bacillales</taxon>
        <taxon>Bacillaceae</taxon>
        <taxon>Tepidibacillus</taxon>
    </lineage>
</organism>
<comment type="caution">
    <text evidence="2">The sequence shown here is derived from an EMBL/GenBank/DDBJ whole genome shotgun (WGS) entry which is preliminary data.</text>
</comment>
<evidence type="ECO:0000313" key="2">
    <source>
        <dbReference type="EMBL" id="TCS83979.1"/>
    </source>
</evidence>
<dbReference type="AlphaFoldDB" id="A0A4V2UT39"/>
<reference evidence="2 3" key="1">
    <citation type="submission" date="2019-03" db="EMBL/GenBank/DDBJ databases">
        <title>Genomic Encyclopedia of Type Strains, Phase IV (KMG-IV): sequencing the most valuable type-strain genomes for metagenomic binning, comparative biology and taxonomic classification.</title>
        <authorList>
            <person name="Goeker M."/>
        </authorList>
    </citation>
    <scope>NUCLEOTIDE SEQUENCE [LARGE SCALE GENOMIC DNA]</scope>
    <source>
        <strain evidence="2 3">DSM 23802</strain>
    </source>
</reference>
<feature type="domain" description="YkoP-like" evidence="1">
    <location>
        <begin position="5"/>
        <end position="183"/>
    </location>
</feature>
<evidence type="ECO:0000259" key="1">
    <source>
        <dbReference type="Pfam" id="PF22790"/>
    </source>
</evidence>
<dbReference type="RefSeq" id="WP_165894916.1">
    <property type="nucleotide sequence ID" value="NZ_SMAB01000002.1"/>
</dbReference>
<dbReference type="Pfam" id="PF22790">
    <property type="entry name" value="YkoP"/>
    <property type="match status" value="1"/>
</dbReference>
<evidence type="ECO:0000313" key="3">
    <source>
        <dbReference type="Proteomes" id="UP000295788"/>
    </source>
</evidence>
<dbReference type="EMBL" id="SMAB01000002">
    <property type="protein sequence ID" value="TCS83979.1"/>
    <property type="molecule type" value="Genomic_DNA"/>
</dbReference>
<dbReference type="Proteomes" id="UP000295788">
    <property type="component" value="Unassembled WGS sequence"/>
</dbReference>
<sequence>MNAGLFELWRVLDFIYQHITRLEYVDKNSNIFRVVFCKYRGPDLTTRDGVIIHHGDPIVKLHIYNWKLTMMLKGITNETRLGLTTLRIVKDSLPTLADYIYNHPKGENVKALVGTTFLHRGIHHLGFDVDKVPNTLKFKWKEQYLRFILYIIHPNGKERLKLRSEELVPKRVYMSKDQLFKRYLLPQEEDVKEERR</sequence>
<accession>A0A4V2UT39</accession>
<name>A0A4V2UT39_9BACI</name>
<protein>
    <recommendedName>
        <fullName evidence="1">YkoP-like domain-containing protein</fullName>
    </recommendedName>
</protein>